<organism evidence="1 2">
    <name type="scientific">Vaccinium darrowii</name>
    <dbReference type="NCBI Taxonomy" id="229202"/>
    <lineage>
        <taxon>Eukaryota</taxon>
        <taxon>Viridiplantae</taxon>
        <taxon>Streptophyta</taxon>
        <taxon>Embryophyta</taxon>
        <taxon>Tracheophyta</taxon>
        <taxon>Spermatophyta</taxon>
        <taxon>Magnoliopsida</taxon>
        <taxon>eudicotyledons</taxon>
        <taxon>Gunneridae</taxon>
        <taxon>Pentapetalae</taxon>
        <taxon>asterids</taxon>
        <taxon>Ericales</taxon>
        <taxon>Ericaceae</taxon>
        <taxon>Vaccinioideae</taxon>
        <taxon>Vaccinieae</taxon>
        <taxon>Vaccinium</taxon>
    </lineage>
</organism>
<proteinExistence type="predicted"/>
<sequence length="377" mass="43139">MDDRFPEEINSEIFSRLSVKSLLKVRSSCRDMRDFTHNPIFVDTHLKFSSQRRNPNLILTDNKCREGNNLNNNLSSLYVVQNEETTNHYSCNKVSLEIPDFKEFRLAGSCNGLICLVHPTKKYEIHVCNPCTGKYIKIPPPVSIGDRPLDIVVGFGVIPKTNKYKVVAIVDSPEHGDFDHLLQKVFVYTLGDTNWILLESNGFVLKLRSPNCKAVVNGALHWVSDANLIVSFNLETEEFVAIPRPELELGRGSFYLRVFDGKLMILNTSFRDRIEMWVMNDYGAVESWTRTFTVYEQDIGRNILNARIECFLENGDVLMVYDHQALLRYNLRSALVSELIIDGLPKRFHAIAHVGTLVSPQLKIDEQIDLDEKDLDE</sequence>
<evidence type="ECO:0000313" key="2">
    <source>
        <dbReference type="Proteomes" id="UP000828048"/>
    </source>
</evidence>
<evidence type="ECO:0000313" key="1">
    <source>
        <dbReference type="EMBL" id="KAH7861362.1"/>
    </source>
</evidence>
<reference evidence="1 2" key="1">
    <citation type="journal article" date="2021" name="Hortic Res">
        <title>High-quality reference genome and annotation aids understanding of berry development for evergreen blueberry (Vaccinium darrowii).</title>
        <authorList>
            <person name="Yu J."/>
            <person name="Hulse-Kemp A.M."/>
            <person name="Babiker E."/>
            <person name="Staton M."/>
        </authorList>
    </citation>
    <scope>NUCLEOTIDE SEQUENCE [LARGE SCALE GENOMIC DNA]</scope>
    <source>
        <strain evidence="2">cv. NJ 8807/NJ 8810</strain>
        <tissue evidence="1">Young leaf</tissue>
    </source>
</reference>
<protein>
    <submittedName>
        <fullName evidence="1">Uncharacterized protein</fullName>
    </submittedName>
</protein>
<keyword evidence="2" id="KW-1185">Reference proteome</keyword>
<comment type="caution">
    <text evidence="1">The sequence shown here is derived from an EMBL/GenBank/DDBJ whole genome shotgun (WGS) entry which is preliminary data.</text>
</comment>
<name>A0ACB7Z7K5_9ERIC</name>
<gene>
    <name evidence="1" type="ORF">Vadar_025166</name>
</gene>
<dbReference type="EMBL" id="CM037154">
    <property type="protein sequence ID" value="KAH7861362.1"/>
    <property type="molecule type" value="Genomic_DNA"/>
</dbReference>
<accession>A0ACB7Z7K5</accession>
<dbReference type="Proteomes" id="UP000828048">
    <property type="component" value="Chromosome 4"/>
</dbReference>